<evidence type="ECO:0000313" key="4">
    <source>
        <dbReference type="Proteomes" id="UP000695026"/>
    </source>
</evidence>
<dbReference type="PANTHER" id="PTHR12941">
    <property type="entry name" value="ER MEMBRANE PROTEIN COMPLEX"/>
    <property type="match status" value="1"/>
</dbReference>
<evidence type="ECO:0000256" key="1">
    <source>
        <dbReference type="ARBA" id="ARBA00007461"/>
    </source>
</evidence>
<feature type="domain" description="MPN" evidence="3">
    <location>
        <begin position="67"/>
        <end position="211"/>
    </location>
</feature>
<dbReference type="GeneID" id="103056128"/>
<dbReference type="RefSeq" id="XP_025018731.1">
    <property type="nucleotide sequence ID" value="XM_025162963.1"/>
</dbReference>
<dbReference type="InterPro" id="IPR037518">
    <property type="entry name" value="MPN"/>
</dbReference>
<dbReference type="AlphaFoldDB" id="A0A9F5IK85"/>
<dbReference type="OMA" id="ERHENKW"/>
<name>A0A9F5IK85_PYTBI</name>
<accession>A0A9F5IK85</accession>
<gene>
    <name evidence="5" type="primary">LOC103056128</name>
</gene>
<dbReference type="OrthoDB" id="194468at2759"/>
<organism evidence="4 5">
    <name type="scientific">Python bivittatus</name>
    <name type="common">Burmese python</name>
    <name type="synonym">Python molurus bivittatus</name>
    <dbReference type="NCBI Taxonomy" id="176946"/>
    <lineage>
        <taxon>Eukaryota</taxon>
        <taxon>Metazoa</taxon>
        <taxon>Chordata</taxon>
        <taxon>Craniata</taxon>
        <taxon>Vertebrata</taxon>
        <taxon>Euteleostomi</taxon>
        <taxon>Lepidosauria</taxon>
        <taxon>Squamata</taxon>
        <taxon>Bifurcata</taxon>
        <taxon>Unidentata</taxon>
        <taxon>Episquamata</taxon>
        <taxon>Toxicofera</taxon>
        <taxon>Serpentes</taxon>
        <taxon>Henophidia</taxon>
        <taxon>Pythonidae</taxon>
        <taxon>Python</taxon>
    </lineage>
</organism>
<dbReference type="Proteomes" id="UP000695026">
    <property type="component" value="Unplaced"/>
</dbReference>
<reference evidence="5" key="1">
    <citation type="submission" date="2025-08" db="UniProtKB">
        <authorList>
            <consortium name="RefSeq"/>
        </authorList>
    </citation>
    <scope>IDENTIFICATION</scope>
    <source>
        <tissue evidence="5">Liver</tissue>
    </source>
</reference>
<proteinExistence type="inferred from homology"/>
<dbReference type="PANTHER" id="PTHR12941:SF13">
    <property type="entry name" value="ER MEMBRANE PROTEIN COMPLEX SUBUNIT 8"/>
    <property type="match status" value="1"/>
</dbReference>
<evidence type="ECO:0000256" key="2">
    <source>
        <dbReference type="ARBA" id="ARBA00046436"/>
    </source>
</evidence>
<comment type="similarity">
    <text evidence="1">Belongs to the EMC8/EMC9 family.</text>
</comment>
<keyword evidence="4" id="KW-1185">Reference proteome</keyword>
<protein>
    <submittedName>
        <fullName evidence="5">ER membrane protein complex subunit 8-like</fullName>
    </submittedName>
</protein>
<dbReference type="KEGG" id="pbi:103056128"/>
<dbReference type="InterPro" id="IPR005366">
    <property type="entry name" value="EMC8/9"/>
</dbReference>
<dbReference type="GO" id="GO:0072546">
    <property type="term" value="C:EMC complex"/>
    <property type="evidence" value="ECO:0007669"/>
    <property type="project" value="InterPro"/>
</dbReference>
<sequence length="240" mass="27066">MAALAGDSSICDVTKISKENLLTLTMEIGVGISIDPINAWMGEMEALYPVLNSVEELDLLTLDHTEAKLTTEAYCKMVLHGAKYPHCAIKGLLVAEKQPPHHRGHKWELPPHIFFVDCLLLFHGSLALAPMLEVVLSLIDSWCTENSYVIAGYYQSNEHVKDTSPNLLAEKVTSRIAESFSDMALIIVDNTKFTKKCLKPAVHVYERHENKWRCRDPHIDYCEDWTEAQRISQSLLDSQS</sequence>
<evidence type="ECO:0000313" key="5">
    <source>
        <dbReference type="RefSeq" id="XP_025018731.1"/>
    </source>
</evidence>
<dbReference type="PROSITE" id="PS50249">
    <property type="entry name" value="MPN"/>
    <property type="match status" value="1"/>
</dbReference>
<comment type="subunit">
    <text evidence="2">Component of the ER membrane protein complex (EMC). EMC8 and EMC9 are mutually exclusive subunits of the EMC complex.</text>
</comment>
<dbReference type="CDD" id="cd08060">
    <property type="entry name" value="MPN_UPF0172"/>
    <property type="match status" value="1"/>
</dbReference>
<evidence type="ECO:0000259" key="3">
    <source>
        <dbReference type="PROSITE" id="PS50249"/>
    </source>
</evidence>
<dbReference type="Pfam" id="PF03665">
    <property type="entry name" value="UPF0172"/>
    <property type="match status" value="1"/>
</dbReference>